<reference evidence="2 3" key="1">
    <citation type="submission" date="2024-01" db="EMBL/GenBank/DDBJ databases">
        <title>Genome assemblies of Stephania.</title>
        <authorList>
            <person name="Yang L."/>
        </authorList>
    </citation>
    <scope>NUCLEOTIDE SEQUENCE [LARGE SCALE GENOMIC DNA]</scope>
    <source>
        <strain evidence="2">YNDBR</strain>
        <tissue evidence="2">Leaf</tissue>
    </source>
</reference>
<sequence length="70" mass="7492">MGSNSPPPSSPPPVPPSSPCCSRRAPSSLPRQAPRRSFLSRDHSPSLFSLPSLSLFSSFSFSISSSLVRF</sequence>
<proteinExistence type="predicted"/>
<evidence type="ECO:0000313" key="3">
    <source>
        <dbReference type="Proteomes" id="UP001420932"/>
    </source>
</evidence>
<evidence type="ECO:0000313" key="2">
    <source>
        <dbReference type="EMBL" id="KAK9162818.1"/>
    </source>
</evidence>
<organism evidence="2 3">
    <name type="scientific">Stephania yunnanensis</name>
    <dbReference type="NCBI Taxonomy" id="152371"/>
    <lineage>
        <taxon>Eukaryota</taxon>
        <taxon>Viridiplantae</taxon>
        <taxon>Streptophyta</taxon>
        <taxon>Embryophyta</taxon>
        <taxon>Tracheophyta</taxon>
        <taxon>Spermatophyta</taxon>
        <taxon>Magnoliopsida</taxon>
        <taxon>Ranunculales</taxon>
        <taxon>Menispermaceae</taxon>
        <taxon>Menispermoideae</taxon>
        <taxon>Cissampelideae</taxon>
        <taxon>Stephania</taxon>
    </lineage>
</organism>
<dbReference type="EMBL" id="JBBNAF010000002">
    <property type="protein sequence ID" value="KAK9162818.1"/>
    <property type="molecule type" value="Genomic_DNA"/>
</dbReference>
<feature type="compositionally biased region" description="Low complexity" evidence="1">
    <location>
        <begin position="19"/>
        <end position="31"/>
    </location>
</feature>
<comment type="caution">
    <text evidence="2">The sequence shown here is derived from an EMBL/GenBank/DDBJ whole genome shotgun (WGS) entry which is preliminary data.</text>
</comment>
<protein>
    <submittedName>
        <fullName evidence="2">Uncharacterized protein</fullName>
    </submittedName>
</protein>
<gene>
    <name evidence="2" type="ORF">Syun_003720</name>
</gene>
<keyword evidence="3" id="KW-1185">Reference proteome</keyword>
<evidence type="ECO:0000256" key="1">
    <source>
        <dbReference type="SAM" id="MobiDB-lite"/>
    </source>
</evidence>
<name>A0AAP0Q0H3_9MAGN</name>
<dbReference type="Proteomes" id="UP001420932">
    <property type="component" value="Unassembled WGS sequence"/>
</dbReference>
<feature type="region of interest" description="Disordered" evidence="1">
    <location>
        <begin position="1"/>
        <end position="43"/>
    </location>
</feature>
<accession>A0AAP0Q0H3</accession>
<dbReference type="AlphaFoldDB" id="A0AAP0Q0H3"/>
<feature type="compositionally biased region" description="Pro residues" evidence="1">
    <location>
        <begin position="1"/>
        <end position="18"/>
    </location>
</feature>